<dbReference type="OrthoDB" id="5888776at2759"/>
<evidence type="ECO:0000313" key="1">
    <source>
        <dbReference type="EMBL" id="KJH39722.1"/>
    </source>
</evidence>
<proteinExistence type="predicted"/>
<reference evidence="2" key="2">
    <citation type="journal article" date="2016" name="Sci. Rep.">
        <title>Dictyocaulus viviparus genome, variome and transcriptome elucidate lungworm biology and support future intervention.</title>
        <authorList>
            <person name="McNulty S.N."/>
            <person name="Strube C."/>
            <person name="Rosa B.A."/>
            <person name="Martin J.C."/>
            <person name="Tyagi R."/>
            <person name="Choi Y.J."/>
            <person name="Wang Q."/>
            <person name="Hallsworth Pepin K."/>
            <person name="Zhang X."/>
            <person name="Ozersky P."/>
            <person name="Wilson R.K."/>
            <person name="Sternberg P.W."/>
            <person name="Gasser R.B."/>
            <person name="Mitreva M."/>
        </authorList>
    </citation>
    <scope>NUCLEOTIDE SEQUENCE [LARGE SCALE GENOMIC DNA]</scope>
    <source>
        <strain evidence="2">HannoverDv2000</strain>
    </source>
</reference>
<dbReference type="AlphaFoldDB" id="A0A0D8X7H1"/>
<gene>
    <name evidence="1" type="ORF">DICVIV_14392</name>
</gene>
<protein>
    <submittedName>
        <fullName evidence="1">Uncharacterized protein</fullName>
    </submittedName>
</protein>
<organism evidence="1 2">
    <name type="scientific">Dictyocaulus viviparus</name>
    <name type="common">Bovine lungworm</name>
    <dbReference type="NCBI Taxonomy" id="29172"/>
    <lineage>
        <taxon>Eukaryota</taxon>
        <taxon>Metazoa</taxon>
        <taxon>Ecdysozoa</taxon>
        <taxon>Nematoda</taxon>
        <taxon>Chromadorea</taxon>
        <taxon>Rhabditida</taxon>
        <taxon>Rhabditina</taxon>
        <taxon>Rhabditomorpha</taxon>
        <taxon>Strongyloidea</taxon>
        <taxon>Metastrongylidae</taxon>
        <taxon>Dictyocaulus</taxon>
    </lineage>
</organism>
<sequence>MMDCMHPMPNHVKPVPPEHMSFTGSLQTSNIVMANWSRQLWQNVLNRVHQRLTSGQLRLSSTQLP</sequence>
<dbReference type="Proteomes" id="UP000053766">
    <property type="component" value="Unassembled WGS sequence"/>
</dbReference>
<dbReference type="EMBL" id="KN721306">
    <property type="protein sequence ID" value="KJH39722.1"/>
    <property type="molecule type" value="Genomic_DNA"/>
</dbReference>
<name>A0A0D8X7H1_DICVI</name>
<evidence type="ECO:0000313" key="2">
    <source>
        <dbReference type="Proteomes" id="UP000053766"/>
    </source>
</evidence>
<reference evidence="1 2" key="1">
    <citation type="submission" date="2013-11" db="EMBL/GenBank/DDBJ databases">
        <title>Draft genome of the bovine lungworm Dictyocaulus viviparus.</title>
        <authorList>
            <person name="Mitreva M."/>
        </authorList>
    </citation>
    <scope>NUCLEOTIDE SEQUENCE [LARGE SCALE GENOMIC DNA]</scope>
    <source>
        <strain evidence="1 2">HannoverDv2000</strain>
    </source>
</reference>
<keyword evidence="2" id="KW-1185">Reference proteome</keyword>
<accession>A0A0D8X7H1</accession>